<keyword evidence="8" id="KW-0175">Coiled coil</keyword>
<dbReference type="InterPro" id="IPR003163">
    <property type="entry name" value="Tscrpt_reg_HTH_APSES-type"/>
</dbReference>
<dbReference type="GO" id="GO:0033309">
    <property type="term" value="C:SBF transcription complex"/>
    <property type="evidence" value="ECO:0007669"/>
    <property type="project" value="TreeGrafter"/>
</dbReference>
<protein>
    <recommendedName>
        <fullName evidence="1">Cell pattern formation-associated protein stuA</fullName>
    </recommendedName>
    <alternativeName>
        <fullName evidence="6">Stunted protein A</fullName>
    </alternativeName>
</protein>
<feature type="domain" description="HTH APSES-type" evidence="10">
    <location>
        <begin position="8"/>
        <end position="114"/>
    </location>
</feature>
<dbReference type="GO" id="GO:0030907">
    <property type="term" value="C:MBF transcription complex"/>
    <property type="evidence" value="ECO:0007669"/>
    <property type="project" value="TreeGrafter"/>
</dbReference>
<evidence type="ECO:0000259" key="10">
    <source>
        <dbReference type="PROSITE" id="PS51299"/>
    </source>
</evidence>
<evidence type="ECO:0000256" key="1">
    <source>
        <dbReference type="ARBA" id="ARBA00019309"/>
    </source>
</evidence>
<keyword evidence="4 7" id="KW-0040">ANK repeat</keyword>
<dbReference type="Pfam" id="PF04383">
    <property type="entry name" value="KilA-N"/>
    <property type="match status" value="1"/>
</dbReference>
<evidence type="ECO:0000256" key="7">
    <source>
        <dbReference type="PROSITE-ProRule" id="PRU00023"/>
    </source>
</evidence>
<dbReference type="InterPro" id="IPR051642">
    <property type="entry name" value="SWI6-like"/>
</dbReference>
<name>A0A8H6Q7B5_9EURO</name>
<dbReference type="InterPro" id="IPR036770">
    <property type="entry name" value="Ankyrin_rpt-contain_sf"/>
</dbReference>
<dbReference type="InterPro" id="IPR018004">
    <property type="entry name" value="KilA/APSES_HTH"/>
</dbReference>
<dbReference type="InterPro" id="IPR002110">
    <property type="entry name" value="Ankyrin_rpt"/>
</dbReference>
<dbReference type="SUPFAM" id="SSF48403">
    <property type="entry name" value="Ankyrin repeat"/>
    <property type="match status" value="1"/>
</dbReference>
<dbReference type="GO" id="GO:0030435">
    <property type="term" value="P:sporulation resulting in formation of a cellular spore"/>
    <property type="evidence" value="ECO:0007669"/>
    <property type="project" value="UniProtKB-KW"/>
</dbReference>
<evidence type="ECO:0000256" key="2">
    <source>
        <dbReference type="ARBA" id="ARBA00022737"/>
    </source>
</evidence>
<dbReference type="Gene3D" id="1.25.40.20">
    <property type="entry name" value="Ankyrin repeat-containing domain"/>
    <property type="match status" value="1"/>
</dbReference>
<dbReference type="FunFam" id="3.10.260.10:FF:000001">
    <property type="entry name" value="APSES transcription factor (MbpA)"/>
    <property type="match status" value="1"/>
</dbReference>
<evidence type="ECO:0000313" key="12">
    <source>
        <dbReference type="Proteomes" id="UP000662466"/>
    </source>
</evidence>
<reference evidence="11" key="1">
    <citation type="submission" date="2020-06" db="EMBL/GenBank/DDBJ databases">
        <title>Draft genome sequences of strains closely related to Aspergillus parafelis and Aspergillus hiratsukae.</title>
        <authorList>
            <person name="Dos Santos R.A.C."/>
            <person name="Rivero-Menendez O."/>
            <person name="Steenwyk J.L."/>
            <person name="Mead M.E."/>
            <person name="Goldman G.H."/>
            <person name="Alastruey-Izquierdo A."/>
            <person name="Rokas A."/>
        </authorList>
    </citation>
    <scope>NUCLEOTIDE SEQUENCE</scope>
    <source>
        <strain evidence="11">CNM-CM6106</strain>
    </source>
</reference>
<dbReference type="SMART" id="SM00248">
    <property type="entry name" value="ANK"/>
    <property type="match status" value="2"/>
</dbReference>
<evidence type="ECO:0000256" key="9">
    <source>
        <dbReference type="SAM" id="MobiDB-lite"/>
    </source>
</evidence>
<dbReference type="SMART" id="SM01252">
    <property type="entry name" value="KilA-N"/>
    <property type="match status" value="1"/>
</dbReference>
<dbReference type="InterPro" id="IPR036887">
    <property type="entry name" value="HTH_APSES_sf"/>
</dbReference>
<dbReference type="Pfam" id="PF00023">
    <property type="entry name" value="Ank"/>
    <property type="match status" value="1"/>
</dbReference>
<dbReference type="PROSITE" id="PS51299">
    <property type="entry name" value="HTH_APSES"/>
    <property type="match status" value="1"/>
</dbReference>
<dbReference type="PROSITE" id="PS50088">
    <property type="entry name" value="ANK_REPEAT"/>
    <property type="match status" value="1"/>
</dbReference>
<keyword evidence="5" id="KW-0183">Conidiation</keyword>
<sequence length="694" mass="77244">MAVDFSKIYSATYSSVPVYEFKIDGESVMRRRGDNWINATHILKVAGFDKPARTRILEREVQKGTHEKVQGGYGKYQGTWIPLPEGRLLAERNNIIDKLRPIFDYVAGEHTPPPAPKHTSAASGKPRASKKKEKAVKQQVFSAANPIRTMGPPSFPHDLLELNPSYDDNESIEQATLESSSMVADEEMMPMSQHRKRKREMNEVTAMSISEQEHILYGDQLLDYFMTVGDAPEATRIPPPQPPANFQVDRPIDDSGNTALHWACAMGDLEIVKDLLRRGADIKALSVHEETPLVRAVLFTNNYEKRTFPALLDLLLDTVSFRDWFGATIFHHVSETTRSKGKWKSSRYYCEVLLEKLHNTCSQEEIDLLLSCQDSNGDTAALVAARNGAFRLVNLLLGHCPRAGDLVNKKGETATSITQRAHPPERDIPPPPSSITMGIDHTEGDLTVLENTDRTVGLPPEASSATSALLSKISAIMAETNKKLATCYGHTKSNEPDSDDVANPEAFYEQLELDRQKIQKQTAALEAKEAEGESIEAQLERYERLRSTYESLLEQIQQVRLKERLTTMPPPAKEKMMPSSTDQSQLLITYQLARQLCSVQKARRAAVRDLAQQAADAGVSTKFDVHRRLVALATGLKEEELDPMAAELAETLEFDRMNGRGLGGESPEPAQKRFPSQREPSTLPFSGPTVSVDA</sequence>
<dbReference type="PANTHER" id="PTHR43828">
    <property type="entry name" value="ASPARAGINASE"/>
    <property type="match status" value="1"/>
</dbReference>
<dbReference type="GO" id="GO:0048315">
    <property type="term" value="P:conidium formation"/>
    <property type="evidence" value="ECO:0007669"/>
    <property type="project" value="UniProtKB-KW"/>
</dbReference>
<feature type="coiled-coil region" evidence="8">
    <location>
        <begin position="508"/>
        <end position="562"/>
    </location>
</feature>
<keyword evidence="2" id="KW-0677">Repeat</keyword>
<feature type="region of interest" description="Disordered" evidence="9">
    <location>
        <begin position="107"/>
        <end position="135"/>
    </location>
</feature>
<evidence type="ECO:0000256" key="6">
    <source>
        <dbReference type="ARBA" id="ARBA00031907"/>
    </source>
</evidence>
<dbReference type="GO" id="GO:0003677">
    <property type="term" value="F:DNA binding"/>
    <property type="evidence" value="ECO:0007669"/>
    <property type="project" value="InterPro"/>
</dbReference>
<dbReference type="Gene3D" id="3.10.260.10">
    <property type="entry name" value="Transcription regulator HTH, APSES-type DNA-binding domain"/>
    <property type="match status" value="1"/>
</dbReference>
<gene>
    <name evidence="11" type="ORF">CNMCM6106_002518</name>
</gene>
<dbReference type="SUPFAM" id="SSF54616">
    <property type="entry name" value="DNA-binding domain of Mlu1-box binding protein MBP1"/>
    <property type="match status" value="1"/>
</dbReference>
<proteinExistence type="predicted"/>
<dbReference type="PANTHER" id="PTHR43828:SF15">
    <property type="entry name" value="TRANSCRIPTION FACTOR MBP1"/>
    <property type="match status" value="1"/>
</dbReference>
<evidence type="ECO:0000256" key="3">
    <source>
        <dbReference type="ARBA" id="ARBA00022969"/>
    </source>
</evidence>
<evidence type="ECO:0000256" key="8">
    <source>
        <dbReference type="SAM" id="Coils"/>
    </source>
</evidence>
<feature type="region of interest" description="Disordered" evidence="9">
    <location>
        <begin position="656"/>
        <end position="694"/>
    </location>
</feature>
<dbReference type="GO" id="GO:0001228">
    <property type="term" value="F:DNA-binding transcription activator activity, RNA polymerase II-specific"/>
    <property type="evidence" value="ECO:0007669"/>
    <property type="project" value="UniProtKB-ARBA"/>
</dbReference>
<dbReference type="PROSITE" id="PS50297">
    <property type="entry name" value="ANK_REP_REGION"/>
    <property type="match status" value="1"/>
</dbReference>
<evidence type="ECO:0000313" key="11">
    <source>
        <dbReference type="EMBL" id="KAF7166851.1"/>
    </source>
</evidence>
<evidence type="ECO:0000256" key="4">
    <source>
        <dbReference type="ARBA" id="ARBA00023043"/>
    </source>
</evidence>
<organism evidence="11 12">
    <name type="scientific">Aspergillus hiratsukae</name>
    <dbReference type="NCBI Taxonomy" id="1194566"/>
    <lineage>
        <taxon>Eukaryota</taxon>
        <taxon>Fungi</taxon>
        <taxon>Dikarya</taxon>
        <taxon>Ascomycota</taxon>
        <taxon>Pezizomycotina</taxon>
        <taxon>Eurotiomycetes</taxon>
        <taxon>Eurotiomycetidae</taxon>
        <taxon>Eurotiales</taxon>
        <taxon>Aspergillaceae</taxon>
        <taxon>Aspergillus</taxon>
        <taxon>Aspergillus subgen. Fumigati</taxon>
    </lineage>
</organism>
<evidence type="ECO:0000256" key="5">
    <source>
        <dbReference type="ARBA" id="ARBA00023321"/>
    </source>
</evidence>
<comment type="caution">
    <text evidence="11">The sequence shown here is derived from an EMBL/GenBank/DDBJ whole genome shotgun (WGS) entry which is preliminary data.</text>
</comment>
<feature type="repeat" description="ANK" evidence="7">
    <location>
        <begin position="255"/>
        <end position="287"/>
    </location>
</feature>
<feature type="region of interest" description="Disordered" evidence="9">
    <location>
        <begin position="416"/>
        <end position="436"/>
    </location>
</feature>
<dbReference type="EMBL" id="JACBAF010002129">
    <property type="protein sequence ID" value="KAF7166851.1"/>
    <property type="molecule type" value="Genomic_DNA"/>
</dbReference>
<keyword evidence="3" id="KW-0749">Sporulation</keyword>
<accession>A0A8H6Q7B5</accession>
<dbReference type="Proteomes" id="UP000662466">
    <property type="component" value="Unassembled WGS sequence"/>
</dbReference>
<dbReference type="FunFam" id="1.25.40.20:FF:000291">
    <property type="entry name" value="APSES transcription factor, putative"/>
    <property type="match status" value="1"/>
</dbReference>
<dbReference type="AlphaFoldDB" id="A0A8H6Q7B5"/>